<feature type="transmembrane region" description="Helical" evidence="1">
    <location>
        <begin position="16"/>
        <end position="37"/>
    </location>
</feature>
<reference evidence="3" key="1">
    <citation type="submission" date="2016-11" db="EMBL/GenBank/DDBJ databases">
        <authorList>
            <person name="Jaros S."/>
            <person name="Januszkiewicz K."/>
            <person name="Wedrychowicz H."/>
        </authorList>
    </citation>
    <scope>NUCLEOTIDE SEQUENCE [LARGE SCALE GENOMIC DNA]</scope>
    <source>
        <strain evidence="3">CGMCC 4.3555</strain>
    </source>
</reference>
<name>A0A9X8N6C7_9ACTN</name>
<organism evidence="2 3">
    <name type="scientific">Streptomyces yunnanensis</name>
    <dbReference type="NCBI Taxonomy" id="156453"/>
    <lineage>
        <taxon>Bacteria</taxon>
        <taxon>Bacillati</taxon>
        <taxon>Actinomycetota</taxon>
        <taxon>Actinomycetes</taxon>
        <taxon>Kitasatosporales</taxon>
        <taxon>Streptomycetaceae</taxon>
        <taxon>Streptomyces</taxon>
    </lineage>
</organism>
<evidence type="ECO:0000313" key="2">
    <source>
        <dbReference type="EMBL" id="SHN14543.1"/>
    </source>
</evidence>
<comment type="caution">
    <text evidence="2">The sequence shown here is derived from an EMBL/GenBank/DDBJ whole genome shotgun (WGS) entry which is preliminary data.</text>
</comment>
<evidence type="ECO:0000313" key="3">
    <source>
        <dbReference type="Proteomes" id="UP000184388"/>
    </source>
</evidence>
<evidence type="ECO:0000256" key="1">
    <source>
        <dbReference type="SAM" id="Phobius"/>
    </source>
</evidence>
<accession>A0A9X8N6C7</accession>
<dbReference type="RefSeq" id="WP_073448361.1">
    <property type="nucleotide sequence ID" value="NZ_FRBK01000021.1"/>
</dbReference>
<proteinExistence type="predicted"/>
<protein>
    <submittedName>
        <fullName evidence="2">Uncharacterized protein</fullName>
    </submittedName>
</protein>
<dbReference type="AlphaFoldDB" id="A0A9X8N6C7"/>
<sequence length="330" mass="35757">MGDLVKGLIEPVAKRWSAVMGGPLLLFWLAGGLIVLWRRGSGAHPCRTPGFPVDAPCTIAAQRPLGLILLTAAATAVVAMSAWALSASAGFVLEVLAGRWGTSRIALVYTRHRMARHRARRSDLADRRQVPPAGLNGEDLDAWQSQNGWRVTWRRAAYARYPRVSDYQPLLPTAVGNALVSVSAEARRTYGLDLAVCWDPFVKALETPVRDELTAAATRVFARVQGLVCAAATACWAIVIPGMLQRLLWVAMCALLVWGAHRSLRAGVDAYCRHVTGLFAVHRVRLYRALGFTLPATAQEEVSCGTTLSAALSRTLRPGSAPVPYEWPSA</sequence>
<keyword evidence="1" id="KW-0472">Membrane</keyword>
<feature type="transmembrane region" description="Helical" evidence="1">
    <location>
        <begin position="65"/>
        <end position="85"/>
    </location>
</feature>
<dbReference type="Proteomes" id="UP000184388">
    <property type="component" value="Unassembled WGS sequence"/>
</dbReference>
<keyword evidence="1" id="KW-0812">Transmembrane</keyword>
<dbReference type="EMBL" id="FRBK01000021">
    <property type="protein sequence ID" value="SHN14543.1"/>
    <property type="molecule type" value="Genomic_DNA"/>
</dbReference>
<gene>
    <name evidence="2" type="ORF">SAMN05216268_12147</name>
</gene>
<keyword evidence="1" id="KW-1133">Transmembrane helix</keyword>